<organism evidence="1 2">
    <name type="scientific">Tumebacillus lacus</name>
    <dbReference type="NCBI Taxonomy" id="2995335"/>
    <lineage>
        <taxon>Bacteria</taxon>
        <taxon>Bacillati</taxon>
        <taxon>Bacillota</taxon>
        <taxon>Bacilli</taxon>
        <taxon>Bacillales</taxon>
        <taxon>Alicyclobacillaceae</taxon>
        <taxon>Tumebacillus</taxon>
    </lineage>
</organism>
<evidence type="ECO:0000313" key="1">
    <source>
        <dbReference type="EMBL" id="MCX7570372.1"/>
    </source>
</evidence>
<accession>A0ABT3X329</accession>
<protein>
    <submittedName>
        <fullName evidence="1">Phage Gp37/Gp68 family protein</fullName>
    </submittedName>
</protein>
<dbReference type="InterPro" id="IPR011101">
    <property type="entry name" value="DUF5131"/>
</dbReference>
<proteinExistence type="predicted"/>
<dbReference type="EMBL" id="JAPMLT010000004">
    <property type="protein sequence ID" value="MCX7570372.1"/>
    <property type="molecule type" value="Genomic_DNA"/>
</dbReference>
<sequence>MSTAIEWTDETWNPVTGCSKVSAGCANCYAEGIDKRFDGFGNGHKPWTAVNAEHNVTMHPVRLGKPLSWKKPRRVFVNSMSDLFHEQVPFEFIGQVFDIMWQCGDHKFQVLTKRPARMLEFVKWWIKSYEDAGLTEDLGPWQPPKNIWLGVSVENQQAADERIPLLLQTPAAVRFLSCEPLLGPVDIRHQLGQCVFTEADQWATGRGIDWVIVGGESGSGARPIHPEWVRSLRDQCDAKGVPFFFKQWGEWVPADHHDGVAKYSTVRRSLEEGAPFMYRVGKKAAGRLLDGREWNEMPEVGRP</sequence>
<name>A0ABT3X329_9BACL</name>
<dbReference type="Proteomes" id="UP001208017">
    <property type="component" value="Unassembled WGS sequence"/>
</dbReference>
<keyword evidence="2" id="KW-1185">Reference proteome</keyword>
<comment type="caution">
    <text evidence="1">The sequence shown here is derived from an EMBL/GenBank/DDBJ whole genome shotgun (WGS) entry which is preliminary data.</text>
</comment>
<reference evidence="1 2" key="1">
    <citation type="submission" date="2022-11" db="EMBL/GenBank/DDBJ databases">
        <title>Study of microbial diversity in lake waters.</title>
        <authorList>
            <person name="Zhang J."/>
        </authorList>
    </citation>
    <scope>NUCLEOTIDE SEQUENCE [LARGE SCALE GENOMIC DNA]</scope>
    <source>
        <strain evidence="1 2">DT12</strain>
    </source>
</reference>
<dbReference type="Pfam" id="PF07505">
    <property type="entry name" value="DUF5131"/>
    <property type="match status" value="1"/>
</dbReference>
<dbReference type="RefSeq" id="WP_267151617.1">
    <property type="nucleotide sequence ID" value="NZ_JAPMLT010000004.1"/>
</dbReference>
<evidence type="ECO:0000313" key="2">
    <source>
        <dbReference type="Proteomes" id="UP001208017"/>
    </source>
</evidence>
<gene>
    <name evidence="1" type="ORF">OS242_10390</name>
</gene>